<keyword evidence="3 10" id="KW-0812">Transmembrane</keyword>
<keyword evidence="13" id="KW-1185">Reference proteome</keyword>
<gene>
    <name evidence="12" type="ORF">WMSIL1_LOCUS3756</name>
</gene>
<feature type="domain" description="SMP-LTD" evidence="11">
    <location>
        <begin position="920"/>
        <end position="1252"/>
    </location>
</feature>
<feature type="transmembrane region" description="Helical" evidence="10">
    <location>
        <begin position="426"/>
        <end position="442"/>
    </location>
</feature>
<feature type="compositionally biased region" description="Low complexity" evidence="9">
    <location>
        <begin position="1104"/>
        <end position="1115"/>
    </location>
</feature>
<feature type="compositionally biased region" description="Basic and acidic residues" evidence="9">
    <location>
        <begin position="1"/>
        <end position="10"/>
    </location>
</feature>
<evidence type="ECO:0000256" key="9">
    <source>
        <dbReference type="SAM" id="MobiDB-lite"/>
    </source>
</evidence>
<evidence type="ECO:0000256" key="2">
    <source>
        <dbReference type="ARBA" id="ARBA00022448"/>
    </source>
</evidence>
<dbReference type="PROSITE" id="PS51847">
    <property type="entry name" value="SMP"/>
    <property type="match status" value="1"/>
</dbReference>
<evidence type="ECO:0000256" key="4">
    <source>
        <dbReference type="ARBA" id="ARBA00022824"/>
    </source>
</evidence>
<evidence type="ECO:0000313" key="13">
    <source>
        <dbReference type="Proteomes" id="UP000321570"/>
    </source>
</evidence>
<organism evidence="12 13">
    <name type="scientific">Hymenolepis diminuta</name>
    <name type="common">Rat tapeworm</name>
    <dbReference type="NCBI Taxonomy" id="6216"/>
    <lineage>
        <taxon>Eukaryota</taxon>
        <taxon>Metazoa</taxon>
        <taxon>Spiralia</taxon>
        <taxon>Lophotrochozoa</taxon>
        <taxon>Platyhelminthes</taxon>
        <taxon>Cestoda</taxon>
        <taxon>Eucestoda</taxon>
        <taxon>Cyclophyllidea</taxon>
        <taxon>Hymenolepididae</taxon>
        <taxon>Hymenolepis</taxon>
    </lineage>
</organism>
<dbReference type="GO" id="GO:0008289">
    <property type="term" value="F:lipid binding"/>
    <property type="evidence" value="ECO:0007669"/>
    <property type="project" value="UniProtKB-KW"/>
</dbReference>
<feature type="compositionally biased region" description="Pro residues" evidence="9">
    <location>
        <begin position="261"/>
        <end position="278"/>
    </location>
</feature>
<evidence type="ECO:0000256" key="6">
    <source>
        <dbReference type="ARBA" id="ARBA00023055"/>
    </source>
</evidence>
<dbReference type="GO" id="GO:0005789">
    <property type="term" value="C:endoplasmic reticulum membrane"/>
    <property type="evidence" value="ECO:0007669"/>
    <property type="project" value="UniProtKB-SubCell"/>
</dbReference>
<keyword evidence="8 10" id="KW-0472">Membrane</keyword>
<feature type="region of interest" description="Disordered" evidence="9">
    <location>
        <begin position="1089"/>
        <end position="1115"/>
    </location>
</feature>
<protein>
    <recommendedName>
        <fullName evidence="11">SMP-LTD domain-containing protein</fullName>
    </recommendedName>
</protein>
<sequence>MNRKSGKFDDVLDSLSFSSSSDNNVGGLDEALQQFAAKKAQAIRSRRGPIEGIPDDESVPEQFEIAEDAMLSAQLVGDNEDVKPVNLPSSAPTGDVSHSIKRIDILSDEISSSTPGTNVRRQASTQNANFHFPSISVNPPSSSSPQRRWTYPSHFHLQHRRPRTTLPSGADRAHSVYLKPSDIVTRSTYSHGVLRVKEKSEEGVVTMNSDVTSSLPDLHEGKDGSLRLKCFMSKNGVCSKNLTTIDQNKGNGLFEWEIQPVVPPPQTPKRPLKPPTPRPVLTSTSPKLFEYSASPPINLTTAEPPVTTAAGSSLPSHPTIDSSFISQLSSPQQDEVFNKPDIPVRRRKKLFSNEKMNEGSSSAGVKMSVDGESAVISTKPESTRNNAMLETASDRGQFSDASENSKTTLFGLITEDLLRLLKRNSLLVFIVFSFTIFFLWHFSVGPFLSGALLGGGSVYVFMRFWTFTMHYLNTHSPEYHPEDCIFTRGGVGCGANLSIITSPTATCCSLHNSLLADWRPAYAGPLILPQLRELQAPPVPNLSDEDPKTGPTGGHLGEGLGFKLDKNNKPLYQAWMNETISYSSETYHINNTHSVFVTLEGTQLRIQRPRKNVPRRAMFNVSVPSSSGVQFVHQRIYDMRKVTVSLLPEGLVAKRFWSKKYPICLTIQSEQNVRSNRSQDTPTKVSILRNKQASTVPQSDTTSIAAYPPPTALIREETKSVNLDSQSLYSVSTSRFLRVSTNPSVSSSTTGSTSRGIPVSKLDDVLAQTQDDFLLVQPSDLDDKIYLFTRTCREKETWFRRLYGASIGKPLLLTTQQALKQLETVSTSRIKSIASETQMQTSASFNDITTAAAQAANSTPYGSSFSSTIAPLSTTGSSVDDYYDPDLQVAYLRYMAKFVPAPWLSRAILALKVNLNFVKTDSQLPWLNALIGRLAWDFLRHERWQRRIQEKIQAKIKKMKFTSLLNEPIVTNVEMGNELPVITNVGKPYLDNQGLWFELEVVYTGGFTVSFQTTVNSKKLEKISRLNSSAGQSSSPVSSVSSTAPATSPPPVLEPSARSLAAFLSDEEDSADSSTDSERETTLTRAIASLLPNSNPPVDPSIATNNPNTPTSLSNPSYKLPAEAEDTDAIPTGAAKGRFHRIFDRITRSLYVQMADSRLVQYSLDLVTQTTLHLKLEVTMLHGTLVVNIPPPPSNRLWYGFRGNPNLRVKVKSKVGEYLFNFPRILEIIEKRIITEFQRVVVLPNMDDLVMPMLFSEEILERSSTAESKPENSQTDDTPTPPQHLLLQKMQDVPEKADANRSRANTPI</sequence>
<feature type="region of interest" description="Disordered" evidence="9">
    <location>
        <begin position="1"/>
        <end position="26"/>
    </location>
</feature>
<accession>A0A564Y8L4</accession>
<feature type="compositionally biased region" description="Low complexity" evidence="9">
    <location>
        <begin position="1028"/>
        <end position="1046"/>
    </location>
</feature>
<evidence type="ECO:0000256" key="3">
    <source>
        <dbReference type="ARBA" id="ARBA00022692"/>
    </source>
</evidence>
<comment type="subcellular location">
    <subcellularLocation>
        <location evidence="1">Endoplasmic reticulum membrane</location>
    </subcellularLocation>
</comment>
<feature type="region of interest" description="Disordered" evidence="9">
    <location>
        <begin position="1026"/>
        <end position="1054"/>
    </location>
</feature>
<reference evidence="12 13" key="1">
    <citation type="submission" date="2019-07" db="EMBL/GenBank/DDBJ databases">
        <authorList>
            <person name="Jastrzebski P J."/>
            <person name="Paukszto L."/>
            <person name="Jastrzebski P J."/>
        </authorList>
    </citation>
    <scope>NUCLEOTIDE SEQUENCE [LARGE SCALE GENOMIC DNA]</scope>
    <source>
        <strain evidence="12 13">WMS-il1</strain>
    </source>
</reference>
<dbReference type="Proteomes" id="UP000321570">
    <property type="component" value="Unassembled WGS sequence"/>
</dbReference>
<name>A0A564Y8L4_HYMDI</name>
<feature type="region of interest" description="Disordered" evidence="9">
    <location>
        <begin position="128"/>
        <end position="148"/>
    </location>
</feature>
<evidence type="ECO:0000256" key="10">
    <source>
        <dbReference type="SAM" id="Phobius"/>
    </source>
</evidence>
<evidence type="ECO:0000256" key="5">
    <source>
        <dbReference type="ARBA" id="ARBA00022989"/>
    </source>
</evidence>
<dbReference type="PANTHER" id="PTHR13466">
    <property type="entry name" value="TEX2 PROTEIN-RELATED"/>
    <property type="match status" value="1"/>
</dbReference>
<keyword evidence="5 10" id="KW-1133">Transmembrane helix</keyword>
<dbReference type="CDD" id="cd21675">
    <property type="entry name" value="SMP_TEX2"/>
    <property type="match status" value="1"/>
</dbReference>
<dbReference type="InterPro" id="IPR031468">
    <property type="entry name" value="SMP_LBD"/>
</dbReference>
<feature type="transmembrane region" description="Helical" evidence="10">
    <location>
        <begin position="448"/>
        <end position="466"/>
    </location>
</feature>
<evidence type="ECO:0000256" key="7">
    <source>
        <dbReference type="ARBA" id="ARBA00023121"/>
    </source>
</evidence>
<dbReference type="EMBL" id="CABIJS010000111">
    <property type="protein sequence ID" value="VUZ43088.1"/>
    <property type="molecule type" value="Genomic_DNA"/>
</dbReference>
<dbReference type="GO" id="GO:0006869">
    <property type="term" value="P:lipid transport"/>
    <property type="evidence" value="ECO:0007669"/>
    <property type="project" value="UniProtKB-KW"/>
</dbReference>
<evidence type="ECO:0000256" key="1">
    <source>
        <dbReference type="ARBA" id="ARBA00004586"/>
    </source>
</evidence>
<evidence type="ECO:0000259" key="11">
    <source>
        <dbReference type="PROSITE" id="PS51847"/>
    </source>
</evidence>
<feature type="compositionally biased region" description="Polar residues" evidence="9">
    <location>
        <begin position="1262"/>
        <end position="1278"/>
    </location>
</feature>
<keyword evidence="7" id="KW-0446">Lipid-binding</keyword>
<feature type="region of interest" description="Disordered" evidence="9">
    <location>
        <begin position="1262"/>
        <end position="1308"/>
    </location>
</feature>
<feature type="region of interest" description="Disordered" evidence="9">
    <location>
        <begin position="260"/>
        <end position="280"/>
    </location>
</feature>
<feature type="compositionally biased region" description="Low complexity" evidence="9">
    <location>
        <begin position="133"/>
        <end position="145"/>
    </location>
</feature>
<keyword evidence="4" id="KW-0256">Endoplasmic reticulum</keyword>
<dbReference type="PANTHER" id="PTHR13466:SF0">
    <property type="entry name" value="SMP-LTD DOMAIN-CONTAINING PROTEIN"/>
    <property type="match status" value="1"/>
</dbReference>
<feature type="region of interest" description="Disordered" evidence="9">
    <location>
        <begin position="537"/>
        <end position="559"/>
    </location>
</feature>
<evidence type="ECO:0000256" key="8">
    <source>
        <dbReference type="ARBA" id="ARBA00023136"/>
    </source>
</evidence>
<keyword evidence="2" id="KW-0813">Transport</keyword>
<feature type="compositionally biased region" description="Basic and acidic residues" evidence="9">
    <location>
        <begin position="1292"/>
        <end position="1301"/>
    </location>
</feature>
<proteinExistence type="predicted"/>
<evidence type="ECO:0000313" key="12">
    <source>
        <dbReference type="EMBL" id="VUZ43088.1"/>
    </source>
</evidence>
<feature type="compositionally biased region" description="Low complexity" evidence="9">
    <location>
        <begin position="13"/>
        <end position="26"/>
    </location>
</feature>
<keyword evidence="6" id="KW-0445">Lipid transport</keyword>